<keyword evidence="3 5" id="KW-1133">Transmembrane helix</keyword>
<protein>
    <recommendedName>
        <fullName evidence="6">TM2 domain-containing protein</fullName>
    </recommendedName>
</protein>
<feature type="transmembrane region" description="Helical" evidence="5">
    <location>
        <begin position="95"/>
        <end position="120"/>
    </location>
</feature>
<dbReference type="PANTHER" id="PTHR21016">
    <property type="entry name" value="BETA-AMYLOID BINDING PROTEIN-RELATED"/>
    <property type="match status" value="1"/>
</dbReference>
<reference evidence="7 8" key="2">
    <citation type="journal article" date="2011" name="Mol. Biol. Evol.">
        <title>Unity in variety--the pan-genome of the Chlamydiae.</title>
        <authorList>
            <person name="Collingro A."/>
            <person name="Tischler P."/>
            <person name="Weinmaier T."/>
            <person name="Penz T."/>
            <person name="Heinz E."/>
            <person name="Brunham R.C."/>
            <person name="Read T.D."/>
            <person name="Bavoil P.M."/>
            <person name="Sachse K."/>
            <person name="Kahane S."/>
            <person name="Friedman M.G."/>
            <person name="Rattei T."/>
            <person name="Myers G.S."/>
            <person name="Horn M."/>
        </authorList>
    </citation>
    <scope>NUCLEOTIDE SEQUENCE [LARGE SCALE GENOMIC DNA]</scope>
    <source>
        <strain evidence="8">ATCC VR-1471 / Z</strain>
    </source>
</reference>
<gene>
    <name evidence="7" type="ordered locus">SNE_A07930</name>
</gene>
<dbReference type="AlphaFoldDB" id="F8L7E1"/>
<evidence type="ECO:0000259" key="6">
    <source>
        <dbReference type="Pfam" id="PF05154"/>
    </source>
</evidence>
<evidence type="ECO:0000313" key="8">
    <source>
        <dbReference type="Proteomes" id="UP000000496"/>
    </source>
</evidence>
<accession>F8L7E1</accession>
<evidence type="ECO:0000313" key="7">
    <source>
        <dbReference type="EMBL" id="CCB88670.1"/>
    </source>
</evidence>
<proteinExistence type="predicted"/>
<dbReference type="Proteomes" id="UP000000496">
    <property type="component" value="Chromosome gsn.131"/>
</dbReference>
<evidence type="ECO:0000256" key="4">
    <source>
        <dbReference type="ARBA" id="ARBA00023136"/>
    </source>
</evidence>
<dbReference type="EMBL" id="FR872582">
    <property type="protein sequence ID" value="CCB88670.1"/>
    <property type="molecule type" value="Genomic_DNA"/>
</dbReference>
<keyword evidence="2 5" id="KW-0812">Transmembrane</keyword>
<sequence length="140" mass="15608">MVDSINELSSSYGVGYPIFTEESEKGGGVASPGYSGQSTIHPPIHPNAQQVHIHYHEKKVEEEKSRKSFFVTLLLQFFLGYVGFPHFYVGNIGKGLLTLGTTICLGWITFGIVPGIIWLYNIFQIILGNFKDSEGKRVRN</sequence>
<feature type="domain" description="TM2" evidence="6">
    <location>
        <begin position="66"/>
        <end position="121"/>
    </location>
</feature>
<dbReference type="KEGG" id="sng:SNE_A07930"/>
<evidence type="ECO:0000256" key="2">
    <source>
        <dbReference type="ARBA" id="ARBA00022692"/>
    </source>
</evidence>
<evidence type="ECO:0000256" key="5">
    <source>
        <dbReference type="SAM" id="Phobius"/>
    </source>
</evidence>
<dbReference type="PANTHER" id="PTHR21016:SF25">
    <property type="entry name" value="TM2 DOMAIN-CONTAINING PROTEIN DDB_G0277895-RELATED"/>
    <property type="match status" value="1"/>
</dbReference>
<dbReference type="Pfam" id="PF05154">
    <property type="entry name" value="TM2"/>
    <property type="match status" value="1"/>
</dbReference>
<evidence type="ECO:0000256" key="3">
    <source>
        <dbReference type="ARBA" id="ARBA00022989"/>
    </source>
</evidence>
<dbReference type="RefSeq" id="WP_013943137.1">
    <property type="nucleotide sequence ID" value="NC_015713.1"/>
</dbReference>
<reference key="1">
    <citation type="journal article" date="2011" name="Mol. Biol. Evol.">
        <title>Unity in variety -- the pan-genome of the Chlamydiae.</title>
        <authorList>
            <person name="Collingro A."/>
            <person name="Tischler P."/>
            <person name="Weinmaier T."/>
            <person name="Penz T."/>
            <person name="Heinz E."/>
            <person name="Brunham R.C."/>
            <person name="Read T.D."/>
            <person name="Bavoil P.M."/>
            <person name="Sachse K."/>
            <person name="Kahane S."/>
            <person name="Friedman M.G."/>
            <person name="Rattei T."/>
            <person name="Myers G.S.A."/>
            <person name="Horn M."/>
        </authorList>
    </citation>
    <scope>NUCLEOTIDE SEQUENCE</scope>
    <source>
        <strain>Z</strain>
    </source>
</reference>
<keyword evidence="8" id="KW-1185">Reference proteome</keyword>
<dbReference type="OrthoDB" id="2004788at2"/>
<comment type="subcellular location">
    <subcellularLocation>
        <location evidence="1">Membrane</location>
        <topology evidence="1">Multi-pass membrane protein</topology>
    </subcellularLocation>
</comment>
<keyword evidence="4 5" id="KW-0472">Membrane</keyword>
<name>F8L7E1_SIMNZ</name>
<feature type="transmembrane region" description="Helical" evidence="5">
    <location>
        <begin position="68"/>
        <end position="89"/>
    </location>
</feature>
<dbReference type="InterPro" id="IPR007829">
    <property type="entry name" value="TM2"/>
</dbReference>
<dbReference type="HOGENOM" id="CLU_1833868_0_0_0"/>
<dbReference type="GO" id="GO:0016020">
    <property type="term" value="C:membrane"/>
    <property type="evidence" value="ECO:0007669"/>
    <property type="project" value="UniProtKB-SubCell"/>
</dbReference>
<organism evidence="7 8">
    <name type="scientific">Simkania negevensis (strain ATCC VR-1471 / DSM 27360 / Z)</name>
    <dbReference type="NCBI Taxonomy" id="331113"/>
    <lineage>
        <taxon>Bacteria</taxon>
        <taxon>Pseudomonadati</taxon>
        <taxon>Chlamydiota</taxon>
        <taxon>Chlamydiia</taxon>
        <taxon>Parachlamydiales</taxon>
        <taxon>Simkaniaceae</taxon>
        <taxon>Simkania</taxon>
    </lineage>
</organism>
<evidence type="ECO:0000256" key="1">
    <source>
        <dbReference type="ARBA" id="ARBA00004141"/>
    </source>
</evidence>
<dbReference type="eggNOG" id="COG2314">
    <property type="taxonomic scope" value="Bacteria"/>
</dbReference>
<dbReference type="InterPro" id="IPR050932">
    <property type="entry name" value="TM2D1-3-like"/>
</dbReference>